<dbReference type="AlphaFoldDB" id="A0A512DHK5"/>
<dbReference type="EMBL" id="BJYZ01000001">
    <property type="protein sequence ID" value="GEO35936.1"/>
    <property type="molecule type" value="Genomic_DNA"/>
</dbReference>
<dbReference type="RefSeq" id="WP_373866614.1">
    <property type="nucleotide sequence ID" value="NZ_BJYZ01000001.1"/>
</dbReference>
<sequence length="257" mass="28100">MTLSPKPMRAGVSFPSVLAEGRLVQRYKRFLADVEFPDGSVVTAHVPNSGTMLGLNAPGSRVWLSRSDNPARKLAYTLEMVEADGHAVGVNTGHPNALAAAAIKAGAIPELDGYETIRREVRYGRNSRIDLLLESPDRPPAYVEIKNVHLRRLDRHGGRAAEFPDCVTARGAKHLVELADMVALGCRAVMLYLVQRADCDHFRVAEDIDPVYHKGLLSARKAGVETLCYSCTVTPEAILLDRPLPVILTTLDEITEP</sequence>
<keyword evidence="5" id="KW-1185">Reference proteome</keyword>
<evidence type="ECO:0000259" key="2">
    <source>
        <dbReference type="Pfam" id="PF03749"/>
    </source>
</evidence>
<reference evidence="4 5" key="1">
    <citation type="submission" date="2019-07" db="EMBL/GenBank/DDBJ databases">
        <title>Whole genome shotgun sequence of Skermanella aerolata NBRC 106429.</title>
        <authorList>
            <person name="Hosoyama A."/>
            <person name="Uohara A."/>
            <person name="Ohji S."/>
            <person name="Ichikawa N."/>
        </authorList>
    </citation>
    <scope>NUCLEOTIDE SEQUENCE [LARGE SCALE GENOMIC DNA]</scope>
    <source>
        <strain evidence="4 5">NBRC 106429</strain>
    </source>
</reference>
<dbReference type="Proteomes" id="UP000321523">
    <property type="component" value="Unassembled WGS sequence"/>
</dbReference>
<dbReference type="PANTHER" id="PTHR30545">
    <property type="entry name" value="SUGAR FERMENTATION STIMULATION PROTEIN A"/>
    <property type="match status" value="1"/>
</dbReference>
<dbReference type="Pfam" id="PF17746">
    <property type="entry name" value="SfsA_N"/>
    <property type="match status" value="1"/>
</dbReference>
<dbReference type="InterPro" id="IPR040452">
    <property type="entry name" value="SfsA_C"/>
</dbReference>
<dbReference type="PANTHER" id="PTHR30545:SF2">
    <property type="entry name" value="SUGAR FERMENTATION STIMULATION PROTEIN A"/>
    <property type="match status" value="1"/>
</dbReference>
<dbReference type="InterPro" id="IPR005224">
    <property type="entry name" value="SfsA"/>
</dbReference>
<name>A0A512DHK5_9PROT</name>
<feature type="domain" description="SfsA N-terminal OB" evidence="3">
    <location>
        <begin position="24"/>
        <end position="90"/>
    </location>
</feature>
<dbReference type="InterPro" id="IPR041465">
    <property type="entry name" value="SfsA_N"/>
</dbReference>
<organism evidence="4 5">
    <name type="scientific">Skermanella aerolata</name>
    <dbReference type="NCBI Taxonomy" id="393310"/>
    <lineage>
        <taxon>Bacteria</taxon>
        <taxon>Pseudomonadati</taxon>
        <taxon>Pseudomonadota</taxon>
        <taxon>Alphaproteobacteria</taxon>
        <taxon>Rhodospirillales</taxon>
        <taxon>Azospirillaceae</taxon>
        <taxon>Skermanella</taxon>
    </lineage>
</organism>
<evidence type="ECO:0000256" key="1">
    <source>
        <dbReference type="HAMAP-Rule" id="MF_00095"/>
    </source>
</evidence>
<feature type="domain" description="Sugar fermentation stimulation protein C-terminal" evidence="2">
    <location>
        <begin position="94"/>
        <end position="236"/>
    </location>
</feature>
<dbReference type="Gene3D" id="2.40.50.580">
    <property type="match status" value="1"/>
</dbReference>
<dbReference type="HAMAP" id="MF_00095">
    <property type="entry name" value="SfsA"/>
    <property type="match status" value="1"/>
</dbReference>
<gene>
    <name evidence="1 4" type="primary">sfsA</name>
    <name evidence="4" type="ORF">SAE02_00840</name>
</gene>
<protein>
    <recommendedName>
        <fullName evidence="1">Sugar fermentation stimulation protein homolog</fullName>
    </recommendedName>
</protein>
<proteinExistence type="inferred from homology"/>
<comment type="similarity">
    <text evidence="1">Belongs to the SfsA family.</text>
</comment>
<dbReference type="CDD" id="cd22359">
    <property type="entry name" value="SfsA-like_bacterial"/>
    <property type="match status" value="1"/>
</dbReference>
<evidence type="ECO:0000259" key="3">
    <source>
        <dbReference type="Pfam" id="PF17746"/>
    </source>
</evidence>
<accession>A0A512DHK5</accession>
<dbReference type="Pfam" id="PF03749">
    <property type="entry name" value="SfsA"/>
    <property type="match status" value="1"/>
</dbReference>
<comment type="caution">
    <text evidence="4">The sequence shown here is derived from an EMBL/GenBank/DDBJ whole genome shotgun (WGS) entry which is preliminary data.</text>
</comment>
<evidence type="ECO:0000313" key="4">
    <source>
        <dbReference type="EMBL" id="GEO35936.1"/>
    </source>
</evidence>
<dbReference type="Gene3D" id="3.40.1350.60">
    <property type="match status" value="1"/>
</dbReference>
<dbReference type="NCBIfam" id="TIGR00230">
    <property type="entry name" value="sfsA"/>
    <property type="match status" value="1"/>
</dbReference>
<evidence type="ECO:0000313" key="5">
    <source>
        <dbReference type="Proteomes" id="UP000321523"/>
    </source>
</evidence>
<dbReference type="GO" id="GO:0003677">
    <property type="term" value="F:DNA binding"/>
    <property type="evidence" value="ECO:0007669"/>
    <property type="project" value="InterPro"/>
</dbReference>